<evidence type="ECO:0008006" key="3">
    <source>
        <dbReference type="Google" id="ProtNLM"/>
    </source>
</evidence>
<dbReference type="AlphaFoldDB" id="B7BAD5"/>
<dbReference type="HOGENOM" id="CLU_043391_0_0_10"/>
<reference evidence="1 2" key="1">
    <citation type="submission" date="2008-10" db="EMBL/GenBank/DDBJ databases">
        <title>Draft genome sequence of Parabacteroides johnsonii (DSM 18315).</title>
        <authorList>
            <person name="Sudarsanam P."/>
            <person name="Ley R."/>
            <person name="Guruge J."/>
            <person name="Turnbaugh P.J."/>
            <person name="Mahowald M."/>
            <person name="Liep D."/>
            <person name="Gordon J."/>
        </authorList>
    </citation>
    <scope>NUCLEOTIDE SEQUENCE [LARGE SCALE GENOMIC DNA]</scope>
    <source>
        <strain evidence="1 2">DSM 18315</strain>
    </source>
</reference>
<name>B7BAD5_9BACT</name>
<organism evidence="1 2">
    <name type="scientific">Parabacteroides johnsonii DSM 18315</name>
    <dbReference type="NCBI Taxonomy" id="537006"/>
    <lineage>
        <taxon>Bacteria</taxon>
        <taxon>Pseudomonadati</taxon>
        <taxon>Bacteroidota</taxon>
        <taxon>Bacteroidia</taxon>
        <taxon>Bacteroidales</taxon>
        <taxon>Tannerellaceae</taxon>
        <taxon>Parabacteroides</taxon>
    </lineage>
</organism>
<proteinExistence type="predicted"/>
<reference evidence="1 2" key="2">
    <citation type="submission" date="2008-10" db="EMBL/GenBank/DDBJ databases">
        <authorList>
            <person name="Fulton L."/>
            <person name="Clifton S."/>
            <person name="Fulton B."/>
            <person name="Xu J."/>
            <person name="Minx P."/>
            <person name="Pepin K.H."/>
            <person name="Johnson M."/>
            <person name="Bhonagiri V."/>
            <person name="Nash W.E."/>
            <person name="Mardis E.R."/>
            <person name="Wilson R.K."/>
        </authorList>
    </citation>
    <scope>NUCLEOTIDE SEQUENCE [LARGE SCALE GENOMIC DNA]</scope>
    <source>
        <strain evidence="1 2">DSM 18315</strain>
    </source>
</reference>
<evidence type="ECO:0000313" key="1">
    <source>
        <dbReference type="EMBL" id="EEC96610.1"/>
    </source>
</evidence>
<dbReference type="EMBL" id="ABYH01000224">
    <property type="protein sequence ID" value="EEC96610.1"/>
    <property type="molecule type" value="Genomic_DNA"/>
</dbReference>
<dbReference type="RefSeq" id="WP_008149071.1">
    <property type="nucleotide sequence ID" value="NZ_DS996451.1"/>
</dbReference>
<comment type="caution">
    <text evidence="1">The sequence shown here is derived from an EMBL/GenBank/DDBJ whole genome shotgun (WGS) entry which is preliminary data.</text>
</comment>
<evidence type="ECO:0000313" key="2">
    <source>
        <dbReference type="Proteomes" id="UP000005510"/>
    </source>
</evidence>
<accession>B7BAD5</accession>
<gene>
    <name evidence="1" type="ORF">PRABACTJOHN_01991</name>
</gene>
<dbReference type="STRING" id="537006.PRABACTJOHN_01991"/>
<protein>
    <recommendedName>
        <fullName evidence="3">DUF3943 domain-containing protein</fullName>
    </recommendedName>
</protein>
<sequence>TTFGGIELGEITYRLSDLFIDNRSSGAERVGREVLAGVLSPVRAFNRIISGEAWRRSSSKGRTYSSVPVNFIVTMGPRFLAEQEGSKRGTTSLNINFRIDYGNPINDDFYSPYEWFRFNFGIDLFSAQPVVSQVNAIGALWGKTVWTKGPRTLSAGFFQHFDFYNSELRHGSDMTVPPYRIAAPAAAGAGLIYYKQATPGDKTDIYAELYANGVALGASLSDYMLLGERDYNLGSGYSTKAGAGIIYNRRLAFLLNMENYHIFTWKGYDPDIDWSQADPSTLNIQGDAGNARLTIFSMKLAYLLKDKWNITLTNRYFSRRTNYRHYPRVDYSTYDLMLGLGIRI</sequence>
<feature type="non-terminal residue" evidence="1">
    <location>
        <position position="1"/>
    </location>
</feature>
<dbReference type="Proteomes" id="UP000005510">
    <property type="component" value="Unassembled WGS sequence"/>
</dbReference>